<keyword evidence="1 2" id="KW-0732">Signal</keyword>
<dbReference type="Pfam" id="PF18962">
    <property type="entry name" value="Por_Secre_tail"/>
    <property type="match status" value="1"/>
</dbReference>
<dbReference type="Proteomes" id="UP001597548">
    <property type="component" value="Unassembled WGS sequence"/>
</dbReference>
<evidence type="ECO:0000259" key="3">
    <source>
        <dbReference type="Pfam" id="PF18962"/>
    </source>
</evidence>
<keyword evidence="5" id="KW-1185">Reference proteome</keyword>
<evidence type="ECO:0000256" key="2">
    <source>
        <dbReference type="SAM" id="SignalP"/>
    </source>
</evidence>
<evidence type="ECO:0000256" key="1">
    <source>
        <dbReference type="ARBA" id="ARBA00022729"/>
    </source>
</evidence>
<dbReference type="NCBIfam" id="TIGR04183">
    <property type="entry name" value="Por_Secre_tail"/>
    <property type="match status" value="1"/>
</dbReference>
<feature type="chain" id="PRO_5045498342" evidence="2">
    <location>
        <begin position="26"/>
        <end position="601"/>
    </location>
</feature>
<evidence type="ECO:0000313" key="5">
    <source>
        <dbReference type="Proteomes" id="UP001597548"/>
    </source>
</evidence>
<sequence length="601" mass="65075">MKKNTKPTLLIALFLTIAMTFTALAQELMIEVPFSTQVQSSSQIIEGKVISKTSFWDDNHHNIYTVNTIEVYKVFKGQTISETLEIITPGGSVGNNSEVVTPSLTLNVGEVGVFMLHENNISITNGTSQSKFKPYASSQGFYKYDLKTNNVFNPFMSREGISTVFHNNITALTNNPNIIEVSNFDAQLVYNNSIANRDTNGAIGITSFSPTTLNGGVRDLLTINGIGFGNTQGTVNFRDANFGGSQYFTALDTQIVSWTDSQIVVEVPSRAGTGDIQVVTSFDFTTTSNTDLTIFYSQINPANDTDAFQSQHVDLNGSGGYTWQMETSFEANAAANASFTRAFDSWVCTTGINWEIGAATTVDVIAADEINIIRFDNGTELPEGVLGRCTSRFDACGNFASPGGIDVFVNELDIVFNDVFTGNLSVLSWEFGPGTATGFEVDFESVAVHELGHGHQLAHIINSGEVMHFSIANGQNSRDLGASDIAGANDVMVRNINSPVCSEGAMTASACSTLGVDEFTLSNDISIYPNPTKNNLNIATSSNLQLELATIFDVRGRQVITKNLNSTNSLNTIDVTQLQTGVYFIKIDLENVSTTKKFIVE</sequence>
<accession>A0ABW5ZRJ0</accession>
<dbReference type="InterPro" id="IPR026444">
    <property type="entry name" value="Secre_tail"/>
</dbReference>
<feature type="domain" description="Secretion system C-terminal sorting" evidence="3">
    <location>
        <begin position="527"/>
        <end position="600"/>
    </location>
</feature>
<dbReference type="EMBL" id="JBHUOS010000002">
    <property type="protein sequence ID" value="MFD2915207.1"/>
    <property type="molecule type" value="Genomic_DNA"/>
</dbReference>
<dbReference type="Gene3D" id="3.40.390.10">
    <property type="entry name" value="Collagenase (Catalytic Domain)"/>
    <property type="match status" value="1"/>
</dbReference>
<dbReference type="InterPro" id="IPR014756">
    <property type="entry name" value="Ig_E-set"/>
</dbReference>
<name>A0ABW5ZRJ0_9FLAO</name>
<dbReference type="InterPro" id="IPR013783">
    <property type="entry name" value="Ig-like_fold"/>
</dbReference>
<comment type="caution">
    <text evidence="4">The sequence shown here is derived from an EMBL/GenBank/DDBJ whole genome shotgun (WGS) entry which is preliminary data.</text>
</comment>
<gene>
    <name evidence="4" type="ORF">ACFS29_06120</name>
</gene>
<protein>
    <submittedName>
        <fullName evidence="4">T9SS type A sorting domain-containing protein</fullName>
    </submittedName>
</protein>
<dbReference type="RefSeq" id="WP_194508686.1">
    <property type="nucleotide sequence ID" value="NZ_JADILU010000005.1"/>
</dbReference>
<feature type="signal peptide" evidence="2">
    <location>
        <begin position="1"/>
        <end position="25"/>
    </location>
</feature>
<dbReference type="SUPFAM" id="SSF81296">
    <property type="entry name" value="E set domains"/>
    <property type="match status" value="1"/>
</dbReference>
<organism evidence="4 5">
    <name type="scientific">Psychroserpens luteus</name>
    <dbReference type="NCBI Taxonomy" id="1434066"/>
    <lineage>
        <taxon>Bacteria</taxon>
        <taxon>Pseudomonadati</taxon>
        <taxon>Bacteroidota</taxon>
        <taxon>Flavobacteriia</taxon>
        <taxon>Flavobacteriales</taxon>
        <taxon>Flavobacteriaceae</taxon>
        <taxon>Psychroserpens</taxon>
    </lineage>
</organism>
<dbReference type="InterPro" id="IPR024079">
    <property type="entry name" value="MetalloPept_cat_dom_sf"/>
</dbReference>
<evidence type="ECO:0000313" key="4">
    <source>
        <dbReference type="EMBL" id="MFD2915207.1"/>
    </source>
</evidence>
<dbReference type="Gene3D" id="2.60.40.10">
    <property type="entry name" value="Immunoglobulins"/>
    <property type="match status" value="1"/>
</dbReference>
<reference evidence="5" key="1">
    <citation type="journal article" date="2019" name="Int. J. Syst. Evol. Microbiol.">
        <title>The Global Catalogue of Microorganisms (GCM) 10K type strain sequencing project: providing services to taxonomists for standard genome sequencing and annotation.</title>
        <authorList>
            <consortium name="The Broad Institute Genomics Platform"/>
            <consortium name="The Broad Institute Genome Sequencing Center for Infectious Disease"/>
            <person name="Wu L."/>
            <person name="Ma J."/>
        </authorList>
    </citation>
    <scope>NUCLEOTIDE SEQUENCE [LARGE SCALE GENOMIC DNA]</scope>
    <source>
        <strain evidence="5">KCTC 32514</strain>
    </source>
</reference>
<proteinExistence type="predicted"/>
<dbReference type="SUPFAM" id="SSF55486">
    <property type="entry name" value="Metalloproteases ('zincins'), catalytic domain"/>
    <property type="match status" value="1"/>
</dbReference>